<evidence type="ECO:0008006" key="3">
    <source>
        <dbReference type="Google" id="ProtNLM"/>
    </source>
</evidence>
<gene>
    <name evidence="1" type="ORF">LEP1GSC186_2505</name>
</gene>
<name>M6UPR6_9LEPT</name>
<organism evidence="1 2">
    <name type="scientific">Leptospira noguchii serovar Autumnalis str. ZUN142</name>
    <dbReference type="NCBI Taxonomy" id="1085540"/>
    <lineage>
        <taxon>Bacteria</taxon>
        <taxon>Pseudomonadati</taxon>
        <taxon>Spirochaetota</taxon>
        <taxon>Spirochaetia</taxon>
        <taxon>Leptospirales</taxon>
        <taxon>Leptospiraceae</taxon>
        <taxon>Leptospira</taxon>
    </lineage>
</organism>
<proteinExistence type="predicted"/>
<reference evidence="1 2" key="1">
    <citation type="submission" date="2013-01" db="EMBL/GenBank/DDBJ databases">
        <authorList>
            <person name="Harkins D.M."/>
            <person name="Durkin A.S."/>
            <person name="Brinkac L.M."/>
            <person name="Haft D.H."/>
            <person name="Selengut J.D."/>
            <person name="Sanka R."/>
            <person name="DePew J."/>
            <person name="Purushe J."/>
            <person name="Matthias M.A."/>
            <person name="Vinetz J.M."/>
            <person name="Sutton G.G."/>
            <person name="Nierman W.C."/>
            <person name="Fouts D.E."/>
        </authorList>
    </citation>
    <scope>NUCLEOTIDE SEQUENCE [LARGE SCALE GENOMIC DNA]</scope>
    <source>
        <strain evidence="1 2">ZUN142</strain>
    </source>
</reference>
<sequence length="371" mass="43504">MDPKDLRKGETLYDNSNMNNPLIVQKVVTAITSWKFFYNFKNNNEEVWKNIFLNASYQPVAYSNLALDYQYAYQKEKESDLVDLSFIIQDTGKPIGIWPLSLSVNKEDNKLSFHGLALQPPLLVHSELRVQERIANEFYLFFEDLLNLLKEKDFLINLPFRGRDFCNIDPWHKGALDFGAKPEINYDLYIDLNLEIDKIRSQFRKSYKPLINRGIGLWKSYVLTESDESIWEEYRQLHIAVAGRVTRSKETWDIQLKSIESKKGFLVCLRDKKDTLVGGGFFMFTTYEARYDTAAYKRELFDMPLGHVVQYLAIQEFKKRGISHYIIGPKFYNFYASDKTEKELSISQFKSGFTSSLVPRYIFQKSVMNEK</sequence>
<accession>M6UPR6</accession>
<evidence type="ECO:0000313" key="1">
    <source>
        <dbReference type="EMBL" id="EMO43014.1"/>
    </source>
</evidence>
<dbReference type="NCBIfam" id="TIGR04421">
    <property type="entry name" value="FemAB_IMCC1989"/>
    <property type="match status" value="1"/>
</dbReference>
<evidence type="ECO:0000313" key="2">
    <source>
        <dbReference type="Proteomes" id="UP000012153"/>
    </source>
</evidence>
<protein>
    <recommendedName>
        <fullName evidence="3">BioF2-like acetyltransferase domain-containing protein</fullName>
    </recommendedName>
</protein>
<dbReference type="SUPFAM" id="SSF55729">
    <property type="entry name" value="Acyl-CoA N-acyltransferases (Nat)"/>
    <property type="match status" value="1"/>
</dbReference>
<dbReference type="Proteomes" id="UP000012153">
    <property type="component" value="Unassembled WGS sequence"/>
</dbReference>
<dbReference type="AlphaFoldDB" id="M6UPR6"/>
<comment type="caution">
    <text evidence="1">The sequence shown here is derived from an EMBL/GenBank/DDBJ whole genome shotgun (WGS) entry which is preliminary data.</text>
</comment>
<dbReference type="InterPro" id="IPR016181">
    <property type="entry name" value="Acyl_CoA_acyltransferase"/>
</dbReference>
<dbReference type="EMBL" id="AHOP02000001">
    <property type="protein sequence ID" value="EMO43014.1"/>
    <property type="molecule type" value="Genomic_DNA"/>
</dbReference>
<dbReference type="InterPro" id="IPR030952">
    <property type="entry name" value="FemAB"/>
</dbReference>
<dbReference type="Gene3D" id="3.40.630.30">
    <property type="match status" value="1"/>
</dbReference>